<name>A0A834R4P4_SARSC</name>
<evidence type="ECO:0000313" key="3">
    <source>
        <dbReference type="Proteomes" id="UP000070412"/>
    </source>
</evidence>
<dbReference type="EnsemblMetazoa" id="SSS_7208s_mrna">
    <property type="protein sequence ID" value="KAF7490360.1"/>
    <property type="gene ID" value="SSS_7208"/>
</dbReference>
<organism evidence="1">
    <name type="scientific">Sarcoptes scabiei</name>
    <name type="common">Itch mite</name>
    <name type="synonym">Acarus scabiei</name>
    <dbReference type="NCBI Taxonomy" id="52283"/>
    <lineage>
        <taxon>Eukaryota</taxon>
        <taxon>Metazoa</taxon>
        <taxon>Ecdysozoa</taxon>
        <taxon>Arthropoda</taxon>
        <taxon>Chelicerata</taxon>
        <taxon>Arachnida</taxon>
        <taxon>Acari</taxon>
        <taxon>Acariformes</taxon>
        <taxon>Sarcoptiformes</taxon>
        <taxon>Astigmata</taxon>
        <taxon>Psoroptidia</taxon>
        <taxon>Sarcoptoidea</taxon>
        <taxon>Sarcoptidae</taxon>
        <taxon>Sarcoptinae</taxon>
        <taxon>Sarcoptes</taxon>
    </lineage>
</organism>
<dbReference type="EMBL" id="WVUK01000062">
    <property type="protein sequence ID" value="KAF7490360.1"/>
    <property type="molecule type" value="Genomic_DNA"/>
</dbReference>
<proteinExistence type="predicted"/>
<reference evidence="3" key="1">
    <citation type="journal article" date="2020" name="PLoS Negl. Trop. Dis.">
        <title>High-quality nuclear genome for Sarcoptes scabiei-A critical resource for a neglected parasite.</title>
        <authorList>
            <person name="Korhonen P.K."/>
            <person name="Gasser R.B."/>
            <person name="Ma G."/>
            <person name="Wang T."/>
            <person name="Stroehlein A.J."/>
            <person name="Young N.D."/>
            <person name="Ang C.S."/>
            <person name="Fernando D.D."/>
            <person name="Lu H.C."/>
            <person name="Taylor S."/>
            <person name="Reynolds S.L."/>
            <person name="Mofiz E."/>
            <person name="Najaraj S.H."/>
            <person name="Gowda H."/>
            <person name="Madugundu A."/>
            <person name="Renuse S."/>
            <person name="Holt D."/>
            <person name="Pandey A."/>
            <person name="Papenfuss A.T."/>
            <person name="Fischer K."/>
        </authorList>
    </citation>
    <scope>NUCLEOTIDE SEQUENCE [LARGE SCALE GENOMIC DNA]</scope>
</reference>
<protein>
    <submittedName>
        <fullName evidence="1 2">Uncharacterized protein</fullName>
    </submittedName>
</protein>
<evidence type="ECO:0000313" key="1">
    <source>
        <dbReference type="EMBL" id="KAF7490360.1"/>
    </source>
</evidence>
<accession>A0A834R4P4</accession>
<sequence length="90" mass="10169">MLSRRLIILNSFCASSASESLANGEIPGSVHDAESRYNNDSRNKNCPINKMIQWKCLRRFSVNIIKKSKSIRNIINQLSNGFLGTLLQRS</sequence>
<evidence type="ECO:0000313" key="2">
    <source>
        <dbReference type="EnsemblMetazoa" id="KAF7490360.1"/>
    </source>
</evidence>
<reference evidence="2" key="3">
    <citation type="submission" date="2022-06" db="UniProtKB">
        <authorList>
            <consortium name="EnsemblMetazoa"/>
        </authorList>
    </citation>
    <scope>IDENTIFICATION</scope>
</reference>
<gene>
    <name evidence="1" type="ORF">SSS_7208</name>
</gene>
<reference evidence="1" key="2">
    <citation type="submission" date="2020-01" db="EMBL/GenBank/DDBJ databases">
        <authorList>
            <person name="Korhonen P.K.K."/>
            <person name="Guangxu M.G."/>
            <person name="Wang T.W."/>
            <person name="Stroehlein A.J.S."/>
            <person name="Young N.D."/>
            <person name="Ang C.-S.A."/>
            <person name="Fernando D.W.F."/>
            <person name="Lu H.L."/>
            <person name="Taylor S.T."/>
            <person name="Ehtesham M.E.M."/>
            <person name="Najaraj S.H.N."/>
            <person name="Harsha G.H.G."/>
            <person name="Madugundu A.M."/>
            <person name="Renuse S.R."/>
            <person name="Holt D.H."/>
            <person name="Pandey A.P."/>
            <person name="Papenfuss A.P."/>
            <person name="Gasser R.B.G."/>
            <person name="Fischer K.F."/>
        </authorList>
    </citation>
    <scope>NUCLEOTIDE SEQUENCE</scope>
    <source>
        <strain evidence="1">SSS_KF_BRIS2020</strain>
    </source>
</reference>
<dbReference type="Proteomes" id="UP000070412">
    <property type="component" value="Unassembled WGS sequence"/>
</dbReference>
<keyword evidence="3" id="KW-1185">Reference proteome</keyword>
<dbReference type="AlphaFoldDB" id="A0A834R4P4"/>